<evidence type="ECO:0000256" key="4">
    <source>
        <dbReference type="ARBA" id="ARBA00023136"/>
    </source>
</evidence>
<proteinExistence type="predicted"/>
<dbReference type="GO" id="GO:0016020">
    <property type="term" value="C:membrane"/>
    <property type="evidence" value="ECO:0007669"/>
    <property type="project" value="UniProtKB-SubCell"/>
</dbReference>
<dbReference type="Pfam" id="PF01040">
    <property type="entry name" value="UbiA"/>
    <property type="match status" value="1"/>
</dbReference>
<evidence type="ECO:0000256" key="3">
    <source>
        <dbReference type="ARBA" id="ARBA00022989"/>
    </source>
</evidence>
<comment type="subcellular location">
    <subcellularLocation>
        <location evidence="1">Membrane</location>
        <topology evidence="1">Multi-pass membrane protein</topology>
    </subcellularLocation>
</comment>
<sequence>MVAKVQQLSKGDTEKKTPTQVPENKPLAYHAYTIWLFARRDIASIVLPETCFGIFSALAGPLLTTNPHPTVLSIISRIPLVLIWNWLNVLLFGIANQRLPQSVLEDSINKSWRPLPAGRLTQTDARRLLLAVIPAVFAASWLLGGMPETVALMVLTWMYNDLGAADEHFHVRNLINACGFMCYSSGATTVAAGYRRYALNSTAYTWIGMIGAIVLSSLSLQDLPDVEGDAATGRLTLPLLHGDAVARWAIAVPVLLWSLVCPAFWQLSWPGWLVSGGFGALVAFRVLLKRGVVADKVSWKLWCLWTAVLYSLPLFKNGSALVECGLGLIKGMGF</sequence>
<reference evidence="9" key="3">
    <citation type="submission" date="2025-04" db="UniProtKB">
        <authorList>
            <consortium name="RefSeq"/>
        </authorList>
    </citation>
    <scope>IDENTIFICATION</scope>
    <source>
        <strain evidence="9">CBS 304.34</strain>
    </source>
</reference>
<name>A0A6A6YXX9_9PEZI</name>
<protein>
    <recommendedName>
        <fullName evidence="10">UbiA prenyltransferase</fullName>
    </recommendedName>
</protein>
<evidence type="ECO:0000256" key="6">
    <source>
        <dbReference type="SAM" id="Phobius"/>
    </source>
</evidence>
<dbReference type="RefSeq" id="XP_033579818.1">
    <property type="nucleotide sequence ID" value="XM_033727164.1"/>
</dbReference>
<evidence type="ECO:0008006" key="10">
    <source>
        <dbReference type="Google" id="ProtNLM"/>
    </source>
</evidence>
<dbReference type="Proteomes" id="UP000504636">
    <property type="component" value="Unplaced"/>
</dbReference>
<dbReference type="CDD" id="cd13965">
    <property type="entry name" value="PT_UbiA_3"/>
    <property type="match status" value="1"/>
</dbReference>
<feature type="transmembrane region" description="Helical" evidence="6">
    <location>
        <begin position="128"/>
        <end position="146"/>
    </location>
</feature>
<feature type="region of interest" description="Disordered" evidence="5">
    <location>
        <begin position="1"/>
        <end position="22"/>
    </location>
</feature>
<evidence type="ECO:0000256" key="5">
    <source>
        <dbReference type="SAM" id="MobiDB-lite"/>
    </source>
</evidence>
<keyword evidence="4 6" id="KW-0472">Membrane</keyword>
<reference evidence="9" key="2">
    <citation type="submission" date="2020-04" db="EMBL/GenBank/DDBJ databases">
        <authorList>
            <consortium name="NCBI Genome Project"/>
        </authorList>
    </citation>
    <scope>NUCLEOTIDE SEQUENCE</scope>
    <source>
        <strain evidence="9">CBS 304.34</strain>
    </source>
</reference>
<dbReference type="InterPro" id="IPR000537">
    <property type="entry name" value="UbiA_prenyltransferase"/>
</dbReference>
<accession>A0A6A6YXX9</accession>
<dbReference type="EMBL" id="MU003696">
    <property type="protein sequence ID" value="KAF2812854.1"/>
    <property type="molecule type" value="Genomic_DNA"/>
</dbReference>
<dbReference type="GO" id="GO:0016765">
    <property type="term" value="F:transferase activity, transferring alkyl or aryl (other than methyl) groups"/>
    <property type="evidence" value="ECO:0007669"/>
    <property type="project" value="InterPro"/>
</dbReference>
<feature type="transmembrane region" description="Helical" evidence="6">
    <location>
        <begin position="74"/>
        <end position="95"/>
    </location>
</feature>
<evidence type="ECO:0000313" key="7">
    <source>
        <dbReference type="EMBL" id="KAF2812854.1"/>
    </source>
</evidence>
<dbReference type="PANTHER" id="PTHR42723">
    <property type="entry name" value="CHLOROPHYLL SYNTHASE"/>
    <property type="match status" value="1"/>
</dbReference>
<evidence type="ECO:0000313" key="9">
    <source>
        <dbReference type="RefSeq" id="XP_033579818.1"/>
    </source>
</evidence>
<organism evidence="7">
    <name type="scientific">Mytilinidion resinicola</name>
    <dbReference type="NCBI Taxonomy" id="574789"/>
    <lineage>
        <taxon>Eukaryota</taxon>
        <taxon>Fungi</taxon>
        <taxon>Dikarya</taxon>
        <taxon>Ascomycota</taxon>
        <taxon>Pezizomycotina</taxon>
        <taxon>Dothideomycetes</taxon>
        <taxon>Pleosporomycetidae</taxon>
        <taxon>Mytilinidiales</taxon>
        <taxon>Mytilinidiaceae</taxon>
        <taxon>Mytilinidion</taxon>
    </lineage>
</organism>
<evidence type="ECO:0000256" key="2">
    <source>
        <dbReference type="ARBA" id="ARBA00022692"/>
    </source>
</evidence>
<evidence type="ECO:0000256" key="1">
    <source>
        <dbReference type="ARBA" id="ARBA00004141"/>
    </source>
</evidence>
<feature type="transmembrane region" description="Helical" evidence="6">
    <location>
        <begin position="203"/>
        <end position="223"/>
    </location>
</feature>
<feature type="compositionally biased region" description="Polar residues" evidence="5">
    <location>
        <begin position="1"/>
        <end position="10"/>
    </location>
</feature>
<evidence type="ECO:0000313" key="8">
    <source>
        <dbReference type="Proteomes" id="UP000504636"/>
    </source>
</evidence>
<dbReference type="AlphaFoldDB" id="A0A6A6YXX9"/>
<feature type="transmembrane region" description="Helical" evidence="6">
    <location>
        <begin position="271"/>
        <end position="288"/>
    </location>
</feature>
<keyword evidence="8" id="KW-1185">Reference proteome</keyword>
<gene>
    <name evidence="7 9" type="ORF">BDZ99DRAFT_555794</name>
</gene>
<feature type="transmembrane region" description="Helical" evidence="6">
    <location>
        <begin position="42"/>
        <end position="62"/>
    </location>
</feature>
<keyword evidence="2 6" id="KW-0812">Transmembrane</keyword>
<keyword evidence="3 6" id="KW-1133">Transmembrane helix</keyword>
<dbReference type="OrthoDB" id="434972at2759"/>
<dbReference type="GeneID" id="54468057"/>
<reference evidence="7 9" key="1">
    <citation type="journal article" date="2020" name="Stud. Mycol.">
        <title>101 Dothideomycetes genomes: a test case for predicting lifestyles and emergence of pathogens.</title>
        <authorList>
            <person name="Haridas S."/>
            <person name="Albert R."/>
            <person name="Binder M."/>
            <person name="Bloem J."/>
            <person name="Labutti K."/>
            <person name="Salamov A."/>
            <person name="Andreopoulos B."/>
            <person name="Baker S."/>
            <person name="Barry K."/>
            <person name="Bills G."/>
            <person name="Bluhm B."/>
            <person name="Cannon C."/>
            <person name="Castanera R."/>
            <person name="Culley D."/>
            <person name="Daum C."/>
            <person name="Ezra D."/>
            <person name="Gonzalez J."/>
            <person name="Henrissat B."/>
            <person name="Kuo A."/>
            <person name="Liang C."/>
            <person name="Lipzen A."/>
            <person name="Lutzoni F."/>
            <person name="Magnuson J."/>
            <person name="Mondo S."/>
            <person name="Nolan M."/>
            <person name="Ohm R."/>
            <person name="Pangilinan J."/>
            <person name="Park H.-J."/>
            <person name="Ramirez L."/>
            <person name="Alfaro M."/>
            <person name="Sun H."/>
            <person name="Tritt A."/>
            <person name="Yoshinaga Y."/>
            <person name="Zwiers L.-H."/>
            <person name="Turgeon B."/>
            <person name="Goodwin S."/>
            <person name="Spatafora J."/>
            <person name="Crous P."/>
            <person name="Grigoriev I."/>
        </authorList>
    </citation>
    <scope>NUCLEOTIDE SEQUENCE</scope>
    <source>
        <strain evidence="7 9">CBS 304.34</strain>
    </source>
</reference>
<dbReference type="InterPro" id="IPR050475">
    <property type="entry name" value="Prenyltransferase_related"/>
</dbReference>
<dbReference type="PANTHER" id="PTHR42723:SF1">
    <property type="entry name" value="CHLOROPHYLL SYNTHASE, CHLOROPLASTIC"/>
    <property type="match status" value="1"/>
</dbReference>